<dbReference type="PANTHER" id="PTHR41523">
    <property type="entry name" value="TWO-COMPONENT SYSTEM SENSOR PROTEIN"/>
    <property type="match status" value="1"/>
</dbReference>
<keyword evidence="13" id="KW-0157">Chromophore</keyword>
<dbReference type="PROSITE" id="PS50112">
    <property type="entry name" value="PAS"/>
    <property type="match status" value="1"/>
</dbReference>
<dbReference type="STRING" id="1572751.PK98_14255"/>
<evidence type="ECO:0000259" key="17">
    <source>
        <dbReference type="PROSITE" id="PS50113"/>
    </source>
</evidence>
<dbReference type="InterPro" id="IPR000700">
    <property type="entry name" value="PAS-assoc_C"/>
</dbReference>
<evidence type="ECO:0000256" key="6">
    <source>
        <dbReference type="ARBA" id="ARBA00022630"/>
    </source>
</evidence>
<keyword evidence="7" id="KW-0288">FMN</keyword>
<dbReference type="Pfam" id="PF08447">
    <property type="entry name" value="PAS_3"/>
    <property type="match status" value="1"/>
</dbReference>
<keyword evidence="11" id="KW-0418">Kinase</keyword>
<dbReference type="Gene3D" id="3.30.450.20">
    <property type="entry name" value="PAS domain"/>
    <property type="match status" value="1"/>
</dbReference>
<dbReference type="PANTHER" id="PTHR41523:SF8">
    <property type="entry name" value="ETHYLENE RESPONSE SENSOR PROTEIN"/>
    <property type="match status" value="1"/>
</dbReference>
<dbReference type="Pfam" id="PF07536">
    <property type="entry name" value="HWE_HK"/>
    <property type="match status" value="1"/>
</dbReference>
<keyword evidence="12" id="KW-0067">ATP-binding</keyword>
<evidence type="ECO:0000313" key="19">
    <source>
        <dbReference type="Proteomes" id="UP000030988"/>
    </source>
</evidence>
<dbReference type="SMART" id="SM00065">
    <property type="entry name" value="GAF"/>
    <property type="match status" value="1"/>
</dbReference>
<evidence type="ECO:0000256" key="13">
    <source>
        <dbReference type="ARBA" id="ARBA00022991"/>
    </source>
</evidence>
<evidence type="ECO:0000256" key="3">
    <source>
        <dbReference type="ARBA" id="ARBA00022543"/>
    </source>
</evidence>
<dbReference type="CDD" id="cd00130">
    <property type="entry name" value="PAS"/>
    <property type="match status" value="1"/>
</dbReference>
<comment type="catalytic activity">
    <reaction evidence="1">
        <text>ATP + protein L-histidine = ADP + protein N-phospho-L-histidine.</text>
        <dbReference type="EC" id="2.7.13.3"/>
    </reaction>
</comment>
<dbReference type="InterPro" id="IPR011102">
    <property type="entry name" value="Sig_transdc_His_kinase_HWE"/>
</dbReference>
<dbReference type="GO" id="GO:0004673">
    <property type="term" value="F:protein histidine kinase activity"/>
    <property type="evidence" value="ECO:0007669"/>
    <property type="project" value="UniProtKB-EC"/>
</dbReference>
<evidence type="ECO:0000256" key="7">
    <source>
        <dbReference type="ARBA" id="ARBA00022643"/>
    </source>
</evidence>
<gene>
    <name evidence="18" type="ORF">PK98_14255</name>
</gene>
<dbReference type="NCBIfam" id="TIGR00229">
    <property type="entry name" value="sensory_box"/>
    <property type="match status" value="1"/>
</dbReference>
<keyword evidence="4" id="KW-0597">Phosphoprotein</keyword>
<evidence type="ECO:0000256" key="11">
    <source>
        <dbReference type="ARBA" id="ARBA00022777"/>
    </source>
</evidence>
<dbReference type="GO" id="GO:0009881">
    <property type="term" value="F:photoreceptor activity"/>
    <property type="evidence" value="ECO:0007669"/>
    <property type="project" value="UniProtKB-KW"/>
</dbReference>
<dbReference type="InterPro" id="IPR035965">
    <property type="entry name" value="PAS-like_dom_sf"/>
</dbReference>
<evidence type="ECO:0000256" key="2">
    <source>
        <dbReference type="ARBA" id="ARBA00012438"/>
    </source>
</evidence>
<proteinExistence type="predicted"/>
<keyword evidence="5" id="KW-0716">Sensory transduction</keyword>
<keyword evidence="10" id="KW-0547">Nucleotide-binding</keyword>
<evidence type="ECO:0000256" key="14">
    <source>
        <dbReference type="ARBA" id="ARBA00023026"/>
    </source>
</evidence>
<keyword evidence="9" id="KW-0677">Repeat</keyword>
<accession>A0A0B2BZ69</accession>
<evidence type="ECO:0000256" key="4">
    <source>
        <dbReference type="ARBA" id="ARBA00022553"/>
    </source>
</evidence>
<keyword evidence="15" id="KW-0675">Receptor</keyword>
<evidence type="ECO:0000256" key="1">
    <source>
        <dbReference type="ARBA" id="ARBA00000085"/>
    </source>
</evidence>
<evidence type="ECO:0000313" key="18">
    <source>
        <dbReference type="EMBL" id="KHL24996.1"/>
    </source>
</evidence>
<keyword evidence="6" id="KW-0285">Flavoprotein</keyword>
<dbReference type="PROSITE" id="PS50113">
    <property type="entry name" value="PAC"/>
    <property type="match status" value="1"/>
</dbReference>
<dbReference type="InterPro" id="IPR029016">
    <property type="entry name" value="GAF-like_dom_sf"/>
</dbReference>
<dbReference type="InterPro" id="IPR001610">
    <property type="entry name" value="PAC"/>
</dbReference>
<evidence type="ECO:0000256" key="12">
    <source>
        <dbReference type="ARBA" id="ARBA00022840"/>
    </source>
</evidence>
<dbReference type="InterPro" id="IPR000014">
    <property type="entry name" value="PAS"/>
</dbReference>
<feature type="domain" description="PAC" evidence="17">
    <location>
        <begin position="237"/>
        <end position="289"/>
    </location>
</feature>
<dbReference type="Proteomes" id="UP000030988">
    <property type="component" value="Unassembled WGS sequence"/>
</dbReference>
<feature type="domain" description="PAS" evidence="16">
    <location>
        <begin position="169"/>
        <end position="206"/>
    </location>
</feature>
<protein>
    <recommendedName>
        <fullName evidence="2">histidine kinase</fullName>
        <ecNumber evidence="2">2.7.13.3</ecNumber>
    </recommendedName>
</protein>
<evidence type="ECO:0000256" key="10">
    <source>
        <dbReference type="ARBA" id="ARBA00022741"/>
    </source>
</evidence>
<evidence type="ECO:0000256" key="8">
    <source>
        <dbReference type="ARBA" id="ARBA00022679"/>
    </source>
</evidence>
<name>A0A0B2BZ69_9SPHN</name>
<dbReference type="SUPFAM" id="SSF55785">
    <property type="entry name" value="PYP-like sensor domain (PAS domain)"/>
    <property type="match status" value="1"/>
</dbReference>
<organism evidence="18 19">
    <name type="scientific">Croceibacterium mercuriale</name>
    <dbReference type="NCBI Taxonomy" id="1572751"/>
    <lineage>
        <taxon>Bacteria</taxon>
        <taxon>Pseudomonadati</taxon>
        <taxon>Pseudomonadota</taxon>
        <taxon>Alphaproteobacteria</taxon>
        <taxon>Sphingomonadales</taxon>
        <taxon>Erythrobacteraceae</taxon>
        <taxon>Croceibacterium</taxon>
    </lineage>
</organism>
<keyword evidence="3" id="KW-0600">Photoreceptor protein</keyword>
<evidence type="ECO:0000259" key="16">
    <source>
        <dbReference type="PROSITE" id="PS50112"/>
    </source>
</evidence>
<reference evidence="18 19" key="1">
    <citation type="submission" date="2014-11" db="EMBL/GenBank/DDBJ databases">
        <title>Draft genome sequence of Kirrobacter mercurialis.</title>
        <authorList>
            <person name="Coil D.A."/>
            <person name="Eisen J.A."/>
        </authorList>
    </citation>
    <scope>NUCLEOTIDE SEQUENCE [LARGE SCALE GENOMIC DNA]</scope>
    <source>
        <strain evidence="18 19">Coronado</strain>
    </source>
</reference>
<dbReference type="InterPro" id="IPR036890">
    <property type="entry name" value="HATPase_C_sf"/>
</dbReference>
<dbReference type="Pfam" id="PF01590">
    <property type="entry name" value="GAF"/>
    <property type="match status" value="1"/>
</dbReference>
<dbReference type="Gene3D" id="3.30.565.10">
    <property type="entry name" value="Histidine kinase-like ATPase, C-terminal domain"/>
    <property type="match status" value="1"/>
</dbReference>
<dbReference type="SUPFAM" id="SSF55874">
    <property type="entry name" value="ATPase domain of HSP90 chaperone/DNA topoisomerase II/histidine kinase"/>
    <property type="match status" value="1"/>
</dbReference>
<keyword evidence="14" id="KW-0843">Virulence</keyword>
<dbReference type="InterPro" id="IPR003018">
    <property type="entry name" value="GAF"/>
</dbReference>
<dbReference type="FunFam" id="3.30.450.20:FF:000099">
    <property type="entry name" value="Sensory box sensor histidine kinase"/>
    <property type="match status" value="1"/>
</dbReference>
<comment type="caution">
    <text evidence="18">The sequence shown here is derived from an EMBL/GenBank/DDBJ whole genome shotgun (WGS) entry which is preliminary data.</text>
</comment>
<keyword evidence="8" id="KW-0808">Transferase</keyword>
<dbReference type="EMBL" id="JTDN01000002">
    <property type="protein sequence ID" value="KHL24996.1"/>
    <property type="molecule type" value="Genomic_DNA"/>
</dbReference>
<evidence type="ECO:0000256" key="5">
    <source>
        <dbReference type="ARBA" id="ARBA00022606"/>
    </source>
</evidence>
<dbReference type="EC" id="2.7.13.3" evidence="2"/>
<dbReference type="SUPFAM" id="SSF55781">
    <property type="entry name" value="GAF domain-like"/>
    <property type="match status" value="1"/>
</dbReference>
<dbReference type="SMART" id="SM00086">
    <property type="entry name" value="PAC"/>
    <property type="match status" value="1"/>
</dbReference>
<dbReference type="GO" id="GO:0005524">
    <property type="term" value="F:ATP binding"/>
    <property type="evidence" value="ECO:0007669"/>
    <property type="project" value="UniProtKB-KW"/>
</dbReference>
<dbReference type="Gene3D" id="3.30.450.40">
    <property type="match status" value="1"/>
</dbReference>
<evidence type="ECO:0000256" key="9">
    <source>
        <dbReference type="ARBA" id="ARBA00022737"/>
    </source>
</evidence>
<evidence type="ECO:0000256" key="15">
    <source>
        <dbReference type="ARBA" id="ARBA00023170"/>
    </source>
</evidence>
<keyword evidence="19" id="KW-1185">Reference proteome</keyword>
<dbReference type="AlphaFoldDB" id="A0A0B2BZ69"/>
<sequence length="482" mass="52421">MGEEERLAELASFGSDALTGDAELDAIVRFAAQLCATPISLVSLVKADTQAFLARTGLPVAQTPRDQSFCAHAMHQRSVMQVPDATQDPRFFDNGLVTGAPDIRFYAGHPLVSDDGAPLGSLCVIDSAARPQGLTRFQQDGLAVLAQAVMRRLNARRDEMRAVLQAERREFLVRALADSVPALVWSADADGNFDYFNRQMQDFTGLATLTASSAVHADDLAGCKARWEEAIRTGEPYEIEHRVRRHDGEYRWVMSRAAPARDDNGRVIRWFGTATDIDSMHRESENNDLLARELSHRIKNIFAVVAGLISLSARKQPEHKGFADELTGTIRALGRAHDYVRPTGADHRNSLLGLLGDLFSPYMSAGEQRVLVVGDDAAIAARAATPLALVFHELATNSAKYGALGADEGHVDLTIDDQGDTLLLRWTEHGGPPAQAEGRIDGFGSRLVEMSITGQLGGSWQRRFEPGGLVCELVVAKACITP</sequence>
<dbReference type="SMART" id="SM00911">
    <property type="entry name" value="HWE_HK"/>
    <property type="match status" value="1"/>
</dbReference>
<dbReference type="InterPro" id="IPR013655">
    <property type="entry name" value="PAS_fold_3"/>
</dbReference>